<keyword evidence="2" id="KW-1185">Reference proteome</keyword>
<dbReference type="Proteomes" id="UP000092993">
    <property type="component" value="Unassembled WGS sequence"/>
</dbReference>
<evidence type="ECO:0000313" key="1">
    <source>
        <dbReference type="EMBL" id="OBZ76456.1"/>
    </source>
</evidence>
<evidence type="ECO:0000313" key="2">
    <source>
        <dbReference type="Proteomes" id="UP000092993"/>
    </source>
</evidence>
<organism evidence="1 2">
    <name type="scientific">Grifola frondosa</name>
    <name type="common">Maitake</name>
    <name type="synonym">Polyporus frondosus</name>
    <dbReference type="NCBI Taxonomy" id="5627"/>
    <lineage>
        <taxon>Eukaryota</taxon>
        <taxon>Fungi</taxon>
        <taxon>Dikarya</taxon>
        <taxon>Basidiomycota</taxon>
        <taxon>Agaricomycotina</taxon>
        <taxon>Agaricomycetes</taxon>
        <taxon>Polyporales</taxon>
        <taxon>Grifolaceae</taxon>
        <taxon>Grifola</taxon>
    </lineage>
</organism>
<dbReference type="OrthoDB" id="5522061at2759"/>
<comment type="caution">
    <text evidence="1">The sequence shown here is derived from an EMBL/GenBank/DDBJ whole genome shotgun (WGS) entry which is preliminary data.</text>
</comment>
<accession>A0A1C7MJB1</accession>
<dbReference type="AlphaFoldDB" id="A0A1C7MJB1"/>
<dbReference type="EMBL" id="LUGG01000003">
    <property type="protein sequence ID" value="OBZ76456.1"/>
    <property type="molecule type" value="Genomic_DNA"/>
</dbReference>
<gene>
    <name evidence="1" type="ORF">A0H81_03816</name>
</gene>
<evidence type="ECO:0008006" key="3">
    <source>
        <dbReference type="Google" id="ProtNLM"/>
    </source>
</evidence>
<proteinExistence type="predicted"/>
<dbReference type="OMA" id="KPTWSVN"/>
<protein>
    <recommendedName>
        <fullName evidence="3">Glutamyl-tRNA(Gln) amidotransferase subunit F, mitochondrial</fullName>
    </recommendedName>
</protein>
<sequence>MYAHRCLKQFHSLSRWSYLRRLQSTSTKVAFDSCGIPLKPTWSVNDLLSSYPRPTITPSTLKRLHELSALIPPADGTPEHRKLTQEMEGLVKLVEAVKLVDTSGVVEEAHGEAVPDGRIWAAGTGIELDCCSPQVTEGDRDRELLRHAARVMDGLYVVDADKPRN</sequence>
<name>A0A1C7MJB1_GRIFR</name>
<reference evidence="1 2" key="1">
    <citation type="submission" date="2016-03" db="EMBL/GenBank/DDBJ databases">
        <title>Whole genome sequencing of Grifola frondosa 9006-11.</title>
        <authorList>
            <person name="Min B."/>
            <person name="Park H."/>
            <person name="Kim J.-G."/>
            <person name="Cho H."/>
            <person name="Oh Y.-L."/>
            <person name="Kong W.-S."/>
            <person name="Choi I.-G."/>
        </authorList>
    </citation>
    <scope>NUCLEOTIDE SEQUENCE [LARGE SCALE GENOMIC DNA]</scope>
    <source>
        <strain evidence="1 2">9006-11</strain>
    </source>
</reference>